<reference evidence="1 2" key="1">
    <citation type="submission" date="2016-08" db="EMBL/GenBank/DDBJ databases">
        <authorList>
            <consortium name="Pathogen Informatics"/>
        </authorList>
    </citation>
    <scope>NUCLEOTIDE SEQUENCE [LARGE SCALE GENOMIC DNA]</scope>
    <source>
        <strain evidence="1 2">AJ</strain>
    </source>
</reference>
<protein>
    <submittedName>
        <fullName evidence="1">Uncharacterized protein</fullName>
    </submittedName>
</protein>
<accession>A0A1C6YGH1</accession>
<gene>
    <name evidence="1" type="ORF">PCHAJ_000210000</name>
</gene>
<evidence type="ECO:0000313" key="1">
    <source>
        <dbReference type="EMBL" id="SCM22430.1"/>
    </source>
</evidence>
<evidence type="ECO:0000313" key="2">
    <source>
        <dbReference type="Proteomes" id="UP000507163"/>
    </source>
</evidence>
<proteinExistence type="predicted"/>
<name>A0A1C6YGH1_PLACU</name>
<sequence>METDNSESYILFEGEHEYKLYKKKRHNFIKYDQFGYDGFDERASDTNSPYIQAHNNLNEKGHMKKLALSNNIGFNQDTLKKIQKYGHHYLDSKYNDLNLSTSIHQLHSDLNIIRHHKGKYNSNNEEDERRNKIPMLWIHNYKTIYSIQEY</sequence>
<dbReference type="Proteomes" id="UP000507163">
    <property type="component" value="Chromosome 9"/>
</dbReference>
<dbReference type="EMBL" id="LT608175">
    <property type="protein sequence ID" value="SCM22430.1"/>
    <property type="molecule type" value="Genomic_DNA"/>
</dbReference>
<organism evidence="1 2">
    <name type="scientific">Plasmodium chabaudi chabaudi</name>
    <dbReference type="NCBI Taxonomy" id="31271"/>
    <lineage>
        <taxon>Eukaryota</taxon>
        <taxon>Sar</taxon>
        <taxon>Alveolata</taxon>
        <taxon>Apicomplexa</taxon>
        <taxon>Aconoidasida</taxon>
        <taxon>Haemosporida</taxon>
        <taxon>Plasmodiidae</taxon>
        <taxon>Plasmodium</taxon>
        <taxon>Plasmodium (Vinckeia)</taxon>
    </lineage>
</organism>
<dbReference type="AlphaFoldDB" id="A0A1C6YGH1"/>